<feature type="region of interest" description="Disordered" evidence="1">
    <location>
        <begin position="206"/>
        <end position="233"/>
    </location>
</feature>
<dbReference type="AlphaFoldDB" id="A0A364NTE6"/>
<comment type="caution">
    <text evidence="2">The sequence shown here is derived from an EMBL/GenBank/DDBJ whole genome shotgun (WGS) entry which is preliminary data.</text>
</comment>
<gene>
    <name evidence="2" type="ORF">CU669_19050</name>
</gene>
<evidence type="ECO:0000256" key="1">
    <source>
        <dbReference type="SAM" id="MobiDB-lite"/>
    </source>
</evidence>
<evidence type="ECO:0000313" key="2">
    <source>
        <dbReference type="EMBL" id="RAU20344.1"/>
    </source>
</evidence>
<keyword evidence="3" id="KW-1185">Reference proteome</keyword>
<proteinExistence type="predicted"/>
<dbReference type="EMBL" id="PGTO01000026">
    <property type="protein sequence ID" value="RAU20344.1"/>
    <property type="molecule type" value="Genomic_DNA"/>
</dbReference>
<evidence type="ECO:0000313" key="3">
    <source>
        <dbReference type="Proteomes" id="UP000251075"/>
    </source>
</evidence>
<protein>
    <submittedName>
        <fullName evidence="2">Uncharacterized protein</fullName>
    </submittedName>
</protein>
<accession>A0A364NTE6</accession>
<dbReference type="Proteomes" id="UP000251075">
    <property type="component" value="Unassembled WGS sequence"/>
</dbReference>
<feature type="compositionally biased region" description="Polar residues" evidence="1">
    <location>
        <begin position="215"/>
        <end position="228"/>
    </location>
</feature>
<sequence>MQNVNNTLQSALTSIIADRENWEANELATSNKRLYSILSRCYSVFVDHKETDEGRKKINEAAVALSVSFNKVTSTAAKVIKIIFGDDNRHRASDYAQVLKIAAAKDVKKADFESWLSNAGGIYAVLRGTEETAEQKKADLDNAYNNGLAKLQQVGTIGSVAPNANIQGRNGYVLVLGYVDGNGALSVIKTVGTPDSDQVKAEIRRLASEKDKSAKTTANRSAPTNPVTNIAAASDRAQADALAAAIAAGTTSDASTTPQPIAA</sequence>
<name>A0A364NTE6_9PROT</name>
<reference evidence="2 3" key="1">
    <citation type="submission" date="2017-11" db="EMBL/GenBank/DDBJ databases">
        <title>Draft genome sequence of magnetotactic bacterium Magnetospirillum kuznetsovii LBB-42.</title>
        <authorList>
            <person name="Grouzdev D.S."/>
            <person name="Rysina M.S."/>
            <person name="Baslerov R.V."/>
            <person name="Koziaeva V."/>
        </authorList>
    </citation>
    <scope>NUCLEOTIDE SEQUENCE [LARGE SCALE GENOMIC DNA]</scope>
    <source>
        <strain evidence="2 3">LBB-42</strain>
    </source>
</reference>
<dbReference type="OrthoDB" id="7360832at2"/>
<organism evidence="2 3">
    <name type="scientific">Paramagnetospirillum kuznetsovii</name>
    <dbReference type="NCBI Taxonomy" id="2053833"/>
    <lineage>
        <taxon>Bacteria</taxon>
        <taxon>Pseudomonadati</taxon>
        <taxon>Pseudomonadota</taxon>
        <taxon>Alphaproteobacteria</taxon>
        <taxon>Rhodospirillales</taxon>
        <taxon>Magnetospirillaceae</taxon>
        <taxon>Paramagnetospirillum</taxon>
    </lineage>
</organism>
<dbReference type="RefSeq" id="WP_112147182.1">
    <property type="nucleotide sequence ID" value="NZ_PGTO01000026.1"/>
</dbReference>